<evidence type="ECO:0000313" key="3">
    <source>
        <dbReference type="Proteomes" id="UP000243807"/>
    </source>
</evidence>
<dbReference type="STRING" id="1765967.BW247_06565"/>
<accession>A0A1P8UL95</accession>
<dbReference type="PANTHER" id="PTHR39335:SF1">
    <property type="entry name" value="BLL4220 PROTEIN"/>
    <property type="match status" value="1"/>
</dbReference>
<dbReference type="PANTHER" id="PTHR39335">
    <property type="entry name" value="BLL4220 PROTEIN"/>
    <property type="match status" value="1"/>
</dbReference>
<name>A0A1P8UL95_9GAMM</name>
<feature type="chain" id="PRO_5012523826" description="Lipoprotein" evidence="1">
    <location>
        <begin position="21"/>
        <end position="149"/>
    </location>
</feature>
<evidence type="ECO:0008006" key="4">
    <source>
        <dbReference type="Google" id="ProtNLM"/>
    </source>
</evidence>
<keyword evidence="3" id="KW-1185">Reference proteome</keyword>
<keyword evidence="1" id="KW-0732">Signal</keyword>
<protein>
    <recommendedName>
        <fullName evidence="4">Lipoprotein</fullName>
    </recommendedName>
</protein>
<feature type="signal peptide" evidence="1">
    <location>
        <begin position="1"/>
        <end position="20"/>
    </location>
</feature>
<dbReference type="Pfam" id="PF03640">
    <property type="entry name" value="Lipoprotein_15"/>
    <property type="match status" value="1"/>
</dbReference>
<dbReference type="Proteomes" id="UP000243807">
    <property type="component" value="Chromosome"/>
</dbReference>
<dbReference type="GO" id="GO:0043448">
    <property type="term" value="P:alkane catabolic process"/>
    <property type="evidence" value="ECO:0007669"/>
    <property type="project" value="TreeGrafter"/>
</dbReference>
<evidence type="ECO:0000313" key="2">
    <source>
        <dbReference type="EMBL" id="APZ44583.1"/>
    </source>
</evidence>
<sequence length="149" mass="15604">MRTAAFLLAAASLLGLPALAAADTVNISNATVRGQQETVLTNAHGMTLYYIARPGPQPCVGASCARIWPPLIAPYGKFTAPASLRGKLSVIRGPFGPQLAYTGHPLYGFIGDSRPGQANGQGLHDPWGVWWMATPAQGTSQARSSGSSW</sequence>
<organism evidence="2 3">
    <name type="scientific">Acidihalobacter ferrooxydans</name>
    <dbReference type="NCBI Taxonomy" id="1765967"/>
    <lineage>
        <taxon>Bacteria</taxon>
        <taxon>Pseudomonadati</taxon>
        <taxon>Pseudomonadota</taxon>
        <taxon>Gammaproteobacteria</taxon>
        <taxon>Chromatiales</taxon>
        <taxon>Ectothiorhodospiraceae</taxon>
        <taxon>Acidihalobacter</taxon>
    </lineage>
</organism>
<reference evidence="2 3" key="1">
    <citation type="submission" date="2017-01" db="EMBL/GenBank/DDBJ databases">
        <title>Draft sequence of Acidihalobacter ferrooxidans strain DSM 14175 (strain V8).</title>
        <authorList>
            <person name="Khaleque H.N."/>
            <person name="Ramsay J.P."/>
            <person name="Murphy R.J.T."/>
            <person name="Kaksonen A.H."/>
            <person name="Boxall N.J."/>
            <person name="Watkin E.L.J."/>
        </authorList>
    </citation>
    <scope>NUCLEOTIDE SEQUENCE [LARGE SCALE GENOMIC DNA]</scope>
    <source>
        <strain evidence="2 3">V8</strain>
    </source>
</reference>
<proteinExistence type="predicted"/>
<evidence type="ECO:0000256" key="1">
    <source>
        <dbReference type="SAM" id="SignalP"/>
    </source>
</evidence>
<gene>
    <name evidence="2" type="ORF">BW247_06565</name>
</gene>
<dbReference type="EMBL" id="CP019434">
    <property type="protein sequence ID" value="APZ44583.1"/>
    <property type="molecule type" value="Genomic_DNA"/>
</dbReference>
<dbReference type="InterPro" id="IPR005297">
    <property type="entry name" value="Lipoprotein_repeat"/>
</dbReference>
<dbReference type="KEGG" id="afy:BW247_06565"/>
<dbReference type="AlphaFoldDB" id="A0A1P8UL95"/>